<proteinExistence type="predicted"/>
<evidence type="ECO:0000313" key="3">
    <source>
        <dbReference type="EMBL" id="GAO13543.1"/>
    </source>
</evidence>
<gene>
    <name evidence="4" type="ORF">UV8b_05815</name>
    <name evidence="3" type="ORF">UVI_02015830</name>
</gene>
<dbReference type="RefSeq" id="XP_042999245.1">
    <property type="nucleotide sequence ID" value="XM_043143312.1"/>
</dbReference>
<feature type="domain" description="SET" evidence="2">
    <location>
        <begin position="25"/>
        <end position="176"/>
    </location>
</feature>
<dbReference type="SUPFAM" id="SSF82199">
    <property type="entry name" value="SET domain"/>
    <property type="match status" value="1"/>
</dbReference>
<dbReference type="InterPro" id="IPR001214">
    <property type="entry name" value="SET_dom"/>
</dbReference>
<evidence type="ECO:0000256" key="1">
    <source>
        <dbReference type="SAM" id="MobiDB-lite"/>
    </source>
</evidence>
<evidence type="ECO:0000259" key="2">
    <source>
        <dbReference type="PROSITE" id="PS50280"/>
    </source>
</evidence>
<organism evidence="3 6">
    <name type="scientific">Ustilaginoidea virens</name>
    <name type="common">Rice false smut fungus</name>
    <name type="synonym">Villosiclava virens</name>
    <dbReference type="NCBI Taxonomy" id="1159556"/>
    <lineage>
        <taxon>Eukaryota</taxon>
        <taxon>Fungi</taxon>
        <taxon>Dikarya</taxon>
        <taxon>Ascomycota</taxon>
        <taxon>Pezizomycotina</taxon>
        <taxon>Sordariomycetes</taxon>
        <taxon>Hypocreomycetidae</taxon>
        <taxon>Hypocreales</taxon>
        <taxon>Clavicipitaceae</taxon>
        <taxon>Ustilaginoidea</taxon>
    </lineage>
</organism>
<feature type="region of interest" description="Disordered" evidence="1">
    <location>
        <begin position="1"/>
        <end position="29"/>
    </location>
</feature>
<dbReference type="Pfam" id="PF00856">
    <property type="entry name" value="SET"/>
    <property type="match status" value="1"/>
</dbReference>
<dbReference type="PROSITE" id="PS50280">
    <property type="entry name" value="SET"/>
    <property type="match status" value="1"/>
</dbReference>
<dbReference type="EMBL" id="CP072756">
    <property type="protein sequence ID" value="QUC21572.1"/>
    <property type="molecule type" value="Genomic_DNA"/>
</dbReference>
<dbReference type="SMART" id="SM00317">
    <property type="entry name" value="SET"/>
    <property type="match status" value="1"/>
</dbReference>
<dbReference type="CDD" id="cd20071">
    <property type="entry name" value="SET_SMYD"/>
    <property type="match status" value="1"/>
</dbReference>
<dbReference type="STRING" id="1159556.A0A063CCB4"/>
<dbReference type="InterPro" id="IPR046341">
    <property type="entry name" value="SET_dom_sf"/>
</dbReference>
<sequence length="259" mass="29751">MPSSRRKQRKQRKHPYRRLHLPDNAPFELKPSPGKGWGAFATRPIKTGEVILQESPYFAVPHFTVPYVVEDATRLRLAMALGFWRLTADQLQQFNLLRKHESAQFPDNVTALCNSFTLDAVDGEHQNRGIFPLQSRFHHSCVPNSRVSPSGEQQRSLSRIATRDISQGEEITFCYLPLLEYNTRRERQLALVELVCKCEACLPGTPFQEASDMRRRLLHGLHYFLTGRDIDGKKLSDDSSPIIFPELKRAAENREITRP</sequence>
<dbReference type="OrthoDB" id="438641at2759"/>
<evidence type="ECO:0000313" key="6">
    <source>
        <dbReference type="Proteomes" id="UP000054053"/>
    </source>
</evidence>
<dbReference type="Gene3D" id="2.170.270.10">
    <property type="entry name" value="SET domain"/>
    <property type="match status" value="2"/>
</dbReference>
<dbReference type="PANTHER" id="PTHR47332">
    <property type="entry name" value="SET DOMAIN-CONTAINING PROTEIN 5"/>
    <property type="match status" value="1"/>
</dbReference>
<evidence type="ECO:0000313" key="4">
    <source>
        <dbReference type="EMBL" id="QUC21572.1"/>
    </source>
</evidence>
<dbReference type="PANTHER" id="PTHR47332:SF4">
    <property type="entry name" value="SET DOMAIN-CONTAINING PROTEIN 5"/>
    <property type="match status" value="1"/>
</dbReference>
<name>A0A063CCB4_USTVR</name>
<dbReference type="EMBL" id="BBTG02000006">
    <property type="protein sequence ID" value="GAO13543.1"/>
    <property type="molecule type" value="Genomic_DNA"/>
</dbReference>
<reference evidence="3" key="1">
    <citation type="journal article" date="2016" name="Genome Announc.">
        <title>Genome Sequence of Ustilaginoidea virens IPU010, a Rice Pathogenic Fungus Causing False Smut.</title>
        <authorList>
            <person name="Kumagai T."/>
            <person name="Ishii T."/>
            <person name="Terai G."/>
            <person name="Umemura M."/>
            <person name="Machida M."/>
            <person name="Asai K."/>
        </authorList>
    </citation>
    <scope>NUCLEOTIDE SEQUENCE [LARGE SCALE GENOMIC DNA]</scope>
    <source>
        <strain evidence="3">IPU010</strain>
    </source>
</reference>
<evidence type="ECO:0000313" key="5">
    <source>
        <dbReference type="Proteomes" id="UP000027002"/>
    </source>
</evidence>
<reference evidence="4" key="3">
    <citation type="submission" date="2020-03" db="EMBL/GenBank/DDBJ databases">
        <title>A mixture of massive structural variations and highly conserved coding sequences in Ustilaginoidea virens genome.</title>
        <authorList>
            <person name="Zhang K."/>
            <person name="Zhao Z."/>
            <person name="Zhang Z."/>
            <person name="Li Y."/>
            <person name="Hsiang T."/>
            <person name="Sun W."/>
        </authorList>
    </citation>
    <scope>NUCLEOTIDE SEQUENCE</scope>
    <source>
        <strain evidence="4">UV-8b</strain>
    </source>
</reference>
<dbReference type="GeneID" id="66066592"/>
<feature type="compositionally biased region" description="Basic residues" evidence="1">
    <location>
        <begin position="1"/>
        <end position="19"/>
    </location>
</feature>
<dbReference type="AlphaFoldDB" id="A0A063CCB4"/>
<dbReference type="Proteomes" id="UP000027002">
    <property type="component" value="Chromosome 4"/>
</dbReference>
<dbReference type="InterPro" id="IPR053185">
    <property type="entry name" value="SET_domain_protein"/>
</dbReference>
<dbReference type="Proteomes" id="UP000054053">
    <property type="component" value="Unassembled WGS sequence"/>
</dbReference>
<accession>A0A063CCB4</accession>
<dbReference type="KEGG" id="uvi:66066592"/>
<protein>
    <recommendedName>
        <fullName evidence="2">SET domain-containing protein</fullName>
    </recommendedName>
</protein>
<keyword evidence="5" id="KW-1185">Reference proteome</keyword>
<dbReference type="HOGENOM" id="CLU_064547_0_0_1"/>
<reference evidence="6" key="2">
    <citation type="journal article" date="2016" name="Genome Announc.">
        <title>Genome sequence of Ustilaginoidea virens IPU010, a rice pathogenic fungus causing false smut.</title>
        <authorList>
            <person name="Kumagai T."/>
            <person name="Ishii T."/>
            <person name="Terai G."/>
            <person name="Umemura M."/>
            <person name="Machida M."/>
            <person name="Asai K."/>
        </authorList>
    </citation>
    <scope>NUCLEOTIDE SEQUENCE [LARGE SCALE GENOMIC DNA]</scope>
    <source>
        <strain evidence="6">IPU010</strain>
    </source>
</reference>